<dbReference type="EMBL" id="MU864563">
    <property type="protein sequence ID" value="KAK4183253.1"/>
    <property type="molecule type" value="Genomic_DNA"/>
</dbReference>
<dbReference type="InterPro" id="IPR010730">
    <property type="entry name" value="HET"/>
</dbReference>
<dbReference type="Proteomes" id="UP001302126">
    <property type="component" value="Unassembled WGS sequence"/>
</dbReference>
<accession>A0AAN6WKE4</accession>
<sequence>MTCWHEIWCTAPDISVDPNTNTPRCARCLASPNLVELAASVAGFSPSPSLPPDQPLDDMQLDWPRAPRFQFEPEEGHERESTIYQRRLRPNELCLIRLPSTGRMIDAPIHFHLEVCQEDCFPDYEATSYAWGGEEGDSTLCKPVFIGDFWDVSFQTKNCWSMLKTFRHRRGDRILWVDAICINQSDVEEQEKVQHTFELPDTSKYAFHNLARCEYFRRLWVVQELIAARRWLVRVGITDYELVSGYLDFGVDGVEEKLKASAAPCLMSTGDSSNPTSKIFAYPDPTPITLASGTTKSTAIQRKQMDGIGRPRTRRISKMVSPAQLNSVKPLDS</sequence>
<gene>
    <name evidence="2" type="ORF">QBC35DRAFT_526213</name>
</gene>
<comment type="caution">
    <text evidence="2">The sequence shown here is derived from an EMBL/GenBank/DDBJ whole genome shotgun (WGS) entry which is preliminary data.</text>
</comment>
<feature type="domain" description="Heterokaryon incompatibility" evidence="1">
    <location>
        <begin position="124"/>
        <end position="193"/>
    </location>
</feature>
<evidence type="ECO:0000313" key="2">
    <source>
        <dbReference type="EMBL" id="KAK4183253.1"/>
    </source>
</evidence>
<dbReference type="InterPro" id="IPR052895">
    <property type="entry name" value="HetReg/Transcr_Mod"/>
</dbReference>
<evidence type="ECO:0000259" key="1">
    <source>
        <dbReference type="Pfam" id="PF06985"/>
    </source>
</evidence>
<dbReference type="PANTHER" id="PTHR24148">
    <property type="entry name" value="ANKYRIN REPEAT DOMAIN-CONTAINING PROTEIN 39 HOMOLOG-RELATED"/>
    <property type="match status" value="1"/>
</dbReference>
<proteinExistence type="predicted"/>
<name>A0AAN6WKE4_9PEZI</name>
<dbReference type="Pfam" id="PF06985">
    <property type="entry name" value="HET"/>
    <property type="match status" value="1"/>
</dbReference>
<dbReference type="AlphaFoldDB" id="A0AAN6WKE4"/>
<protein>
    <recommendedName>
        <fullName evidence="1">Heterokaryon incompatibility domain-containing protein</fullName>
    </recommendedName>
</protein>
<organism evidence="2 3">
    <name type="scientific">Podospora australis</name>
    <dbReference type="NCBI Taxonomy" id="1536484"/>
    <lineage>
        <taxon>Eukaryota</taxon>
        <taxon>Fungi</taxon>
        <taxon>Dikarya</taxon>
        <taxon>Ascomycota</taxon>
        <taxon>Pezizomycotina</taxon>
        <taxon>Sordariomycetes</taxon>
        <taxon>Sordariomycetidae</taxon>
        <taxon>Sordariales</taxon>
        <taxon>Podosporaceae</taxon>
        <taxon>Podospora</taxon>
    </lineage>
</organism>
<dbReference type="PANTHER" id="PTHR24148:SF81">
    <property type="entry name" value="HETEROKARYON INCOMPATIBILITY DOMAIN-CONTAINING PROTEIN"/>
    <property type="match status" value="1"/>
</dbReference>
<reference evidence="2" key="2">
    <citation type="submission" date="2023-05" db="EMBL/GenBank/DDBJ databases">
        <authorList>
            <consortium name="Lawrence Berkeley National Laboratory"/>
            <person name="Steindorff A."/>
            <person name="Hensen N."/>
            <person name="Bonometti L."/>
            <person name="Westerberg I."/>
            <person name="Brannstrom I.O."/>
            <person name="Guillou S."/>
            <person name="Cros-Aarteil S."/>
            <person name="Calhoun S."/>
            <person name="Haridas S."/>
            <person name="Kuo A."/>
            <person name="Mondo S."/>
            <person name="Pangilinan J."/>
            <person name="Riley R."/>
            <person name="Labutti K."/>
            <person name="Andreopoulos B."/>
            <person name="Lipzen A."/>
            <person name="Chen C."/>
            <person name="Yanf M."/>
            <person name="Daum C."/>
            <person name="Ng V."/>
            <person name="Clum A."/>
            <person name="Ohm R."/>
            <person name="Martin F."/>
            <person name="Silar P."/>
            <person name="Natvig D."/>
            <person name="Lalanne C."/>
            <person name="Gautier V."/>
            <person name="Ament-Velasquez S.L."/>
            <person name="Kruys A."/>
            <person name="Hutchinson M.I."/>
            <person name="Powell A.J."/>
            <person name="Barry K."/>
            <person name="Miller A.N."/>
            <person name="Grigoriev I.V."/>
            <person name="Debuchy R."/>
            <person name="Gladieux P."/>
            <person name="Thoren M.H."/>
            <person name="Johannesson H."/>
        </authorList>
    </citation>
    <scope>NUCLEOTIDE SEQUENCE</scope>
    <source>
        <strain evidence="2">PSN309</strain>
    </source>
</reference>
<reference evidence="2" key="1">
    <citation type="journal article" date="2023" name="Mol. Phylogenet. Evol.">
        <title>Genome-scale phylogeny and comparative genomics of the fungal order Sordariales.</title>
        <authorList>
            <person name="Hensen N."/>
            <person name="Bonometti L."/>
            <person name="Westerberg I."/>
            <person name="Brannstrom I.O."/>
            <person name="Guillou S."/>
            <person name="Cros-Aarteil S."/>
            <person name="Calhoun S."/>
            <person name="Haridas S."/>
            <person name="Kuo A."/>
            <person name="Mondo S."/>
            <person name="Pangilinan J."/>
            <person name="Riley R."/>
            <person name="LaButti K."/>
            <person name="Andreopoulos B."/>
            <person name="Lipzen A."/>
            <person name="Chen C."/>
            <person name="Yan M."/>
            <person name="Daum C."/>
            <person name="Ng V."/>
            <person name="Clum A."/>
            <person name="Steindorff A."/>
            <person name="Ohm R.A."/>
            <person name="Martin F."/>
            <person name="Silar P."/>
            <person name="Natvig D.O."/>
            <person name="Lalanne C."/>
            <person name="Gautier V."/>
            <person name="Ament-Velasquez S.L."/>
            <person name="Kruys A."/>
            <person name="Hutchinson M.I."/>
            <person name="Powell A.J."/>
            <person name="Barry K."/>
            <person name="Miller A.N."/>
            <person name="Grigoriev I.V."/>
            <person name="Debuchy R."/>
            <person name="Gladieux P."/>
            <person name="Hiltunen Thoren M."/>
            <person name="Johannesson H."/>
        </authorList>
    </citation>
    <scope>NUCLEOTIDE SEQUENCE</scope>
    <source>
        <strain evidence="2">PSN309</strain>
    </source>
</reference>
<evidence type="ECO:0000313" key="3">
    <source>
        <dbReference type="Proteomes" id="UP001302126"/>
    </source>
</evidence>
<keyword evidence="3" id="KW-1185">Reference proteome</keyword>